<keyword evidence="7" id="KW-0472">Membrane</keyword>
<reference evidence="11" key="2">
    <citation type="submission" date="2021-09" db="EMBL/GenBank/DDBJ databases">
        <authorList>
            <person name="Jia N."/>
            <person name="Wang J."/>
            <person name="Shi W."/>
            <person name="Du L."/>
            <person name="Sun Y."/>
            <person name="Zhan W."/>
            <person name="Jiang J."/>
            <person name="Wang Q."/>
            <person name="Zhang B."/>
            <person name="Ji P."/>
            <person name="Sakyi L.B."/>
            <person name="Cui X."/>
            <person name="Yuan T."/>
            <person name="Jiang B."/>
            <person name="Yang W."/>
            <person name="Lam T.T.-Y."/>
            <person name="Chang Q."/>
            <person name="Ding S."/>
            <person name="Wang X."/>
            <person name="Zhu J."/>
            <person name="Ruan X."/>
            <person name="Zhao L."/>
            <person name="Wei J."/>
            <person name="Que T."/>
            <person name="Du C."/>
            <person name="Cheng J."/>
            <person name="Dai P."/>
            <person name="Han X."/>
            <person name="Huang E."/>
            <person name="Gao Y."/>
            <person name="Liu J."/>
            <person name="Shao H."/>
            <person name="Ye R."/>
            <person name="Li L."/>
            <person name="Wei W."/>
            <person name="Wang X."/>
            <person name="Wang C."/>
            <person name="Huo Q."/>
            <person name="Li W."/>
            <person name="Guo W."/>
            <person name="Chen H."/>
            <person name="Chen S."/>
            <person name="Zhou L."/>
            <person name="Zhou L."/>
            <person name="Ni X."/>
            <person name="Tian J."/>
            <person name="Zhou Y."/>
            <person name="Sheng Y."/>
            <person name="Liu T."/>
            <person name="Pan Y."/>
            <person name="Xia L."/>
            <person name="Li J."/>
            <person name="Zhao F."/>
            <person name="Cao W."/>
        </authorList>
    </citation>
    <scope>NUCLEOTIDE SEQUENCE</scope>
    <source>
        <strain evidence="11">Rsan-2018</strain>
        <tissue evidence="11">Larvae</tissue>
    </source>
</reference>
<dbReference type="GO" id="GO:0032580">
    <property type="term" value="C:Golgi cisterna membrane"/>
    <property type="evidence" value="ECO:0007669"/>
    <property type="project" value="UniProtKB-SubCell"/>
</dbReference>
<dbReference type="Gene3D" id="3.40.50.11660">
    <property type="entry name" value="Glycosyl transferase family 10, C-terminal domain"/>
    <property type="match status" value="1"/>
</dbReference>
<accession>A0A9D4PT96</accession>
<feature type="region of interest" description="Disordered" evidence="9">
    <location>
        <begin position="95"/>
        <end position="127"/>
    </location>
</feature>
<keyword evidence="8" id="KW-0325">Glycoprotein</keyword>
<comment type="caution">
    <text evidence="11">The sequence shown here is derived from an EMBL/GenBank/DDBJ whole genome shotgun (WGS) entry which is preliminary data.</text>
</comment>
<comment type="pathway">
    <text evidence="2">Protein modification; protein glycosylation.</text>
</comment>
<keyword evidence="12" id="KW-1185">Reference proteome</keyword>
<dbReference type="GO" id="GO:0008417">
    <property type="term" value="F:fucosyltransferase activity"/>
    <property type="evidence" value="ECO:0007669"/>
    <property type="project" value="InterPro"/>
</dbReference>
<dbReference type="AlphaFoldDB" id="A0A9D4PT96"/>
<evidence type="ECO:0000256" key="5">
    <source>
        <dbReference type="ARBA" id="ARBA00022989"/>
    </source>
</evidence>
<dbReference type="PANTHER" id="PTHR48438">
    <property type="entry name" value="ALPHA-(1,3)-FUCOSYLTRANSFERASE C-RELATED"/>
    <property type="match status" value="1"/>
</dbReference>
<dbReference type="InterPro" id="IPR001503">
    <property type="entry name" value="Glyco_trans_10"/>
</dbReference>
<proteinExistence type="predicted"/>
<evidence type="ECO:0000256" key="7">
    <source>
        <dbReference type="ARBA" id="ARBA00023136"/>
    </source>
</evidence>
<dbReference type="VEuPathDB" id="VectorBase:RSAN_054355"/>
<evidence type="ECO:0000256" key="6">
    <source>
        <dbReference type="ARBA" id="ARBA00023034"/>
    </source>
</evidence>
<keyword evidence="5" id="KW-1133">Transmembrane helix</keyword>
<keyword evidence="3" id="KW-0812">Transmembrane</keyword>
<evidence type="ECO:0000256" key="1">
    <source>
        <dbReference type="ARBA" id="ARBA00004447"/>
    </source>
</evidence>
<dbReference type="Proteomes" id="UP000821837">
    <property type="component" value="Unassembled WGS sequence"/>
</dbReference>
<keyword evidence="4" id="KW-0735">Signal-anchor</keyword>
<evidence type="ECO:0000256" key="4">
    <source>
        <dbReference type="ARBA" id="ARBA00022968"/>
    </source>
</evidence>
<dbReference type="SUPFAM" id="SSF53756">
    <property type="entry name" value="UDP-Glycosyltransferase/glycogen phosphorylase"/>
    <property type="match status" value="1"/>
</dbReference>
<evidence type="ECO:0000256" key="3">
    <source>
        <dbReference type="ARBA" id="ARBA00022692"/>
    </source>
</evidence>
<name>A0A9D4PT96_RHISA</name>
<reference evidence="11" key="1">
    <citation type="journal article" date="2020" name="Cell">
        <title>Large-Scale Comparative Analyses of Tick Genomes Elucidate Their Genetic Diversity and Vector Capacities.</title>
        <authorList>
            <consortium name="Tick Genome and Microbiome Consortium (TIGMIC)"/>
            <person name="Jia N."/>
            <person name="Wang J."/>
            <person name="Shi W."/>
            <person name="Du L."/>
            <person name="Sun Y."/>
            <person name="Zhan W."/>
            <person name="Jiang J.F."/>
            <person name="Wang Q."/>
            <person name="Zhang B."/>
            <person name="Ji P."/>
            <person name="Bell-Sakyi L."/>
            <person name="Cui X.M."/>
            <person name="Yuan T.T."/>
            <person name="Jiang B.G."/>
            <person name="Yang W.F."/>
            <person name="Lam T.T."/>
            <person name="Chang Q.C."/>
            <person name="Ding S.J."/>
            <person name="Wang X.J."/>
            <person name="Zhu J.G."/>
            <person name="Ruan X.D."/>
            <person name="Zhao L."/>
            <person name="Wei J.T."/>
            <person name="Ye R.Z."/>
            <person name="Que T.C."/>
            <person name="Du C.H."/>
            <person name="Zhou Y.H."/>
            <person name="Cheng J.X."/>
            <person name="Dai P.F."/>
            <person name="Guo W.B."/>
            <person name="Han X.H."/>
            <person name="Huang E.J."/>
            <person name="Li L.F."/>
            <person name="Wei W."/>
            <person name="Gao Y.C."/>
            <person name="Liu J.Z."/>
            <person name="Shao H.Z."/>
            <person name="Wang X."/>
            <person name="Wang C.C."/>
            <person name="Yang T.C."/>
            <person name="Huo Q.B."/>
            <person name="Li W."/>
            <person name="Chen H.Y."/>
            <person name="Chen S.E."/>
            <person name="Zhou L.G."/>
            <person name="Ni X.B."/>
            <person name="Tian J.H."/>
            <person name="Sheng Y."/>
            <person name="Liu T."/>
            <person name="Pan Y.S."/>
            <person name="Xia L.Y."/>
            <person name="Li J."/>
            <person name="Zhao F."/>
            <person name="Cao W.C."/>
        </authorList>
    </citation>
    <scope>NUCLEOTIDE SEQUENCE</scope>
    <source>
        <strain evidence="11">Rsan-2018</strain>
    </source>
</reference>
<dbReference type="EMBL" id="JABSTV010001250">
    <property type="protein sequence ID" value="KAH7955291.1"/>
    <property type="molecule type" value="Genomic_DNA"/>
</dbReference>
<evidence type="ECO:0000313" key="12">
    <source>
        <dbReference type="Proteomes" id="UP000821837"/>
    </source>
</evidence>
<evidence type="ECO:0000256" key="8">
    <source>
        <dbReference type="ARBA" id="ARBA00023180"/>
    </source>
</evidence>
<gene>
    <name evidence="11" type="ORF">HPB52_000095</name>
</gene>
<evidence type="ECO:0000256" key="9">
    <source>
        <dbReference type="SAM" id="MobiDB-lite"/>
    </source>
</evidence>
<evidence type="ECO:0000256" key="2">
    <source>
        <dbReference type="ARBA" id="ARBA00004922"/>
    </source>
</evidence>
<keyword evidence="6" id="KW-0333">Golgi apparatus</keyword>
<evidence type="ECO:0000313" key="11">
    <source>
        <dbReference type="EMBL" id="KAH7955291.1"/>
    </source>
</evidence>
<organism evidence="11 12">
    <name type="scientific">Rhipicephalus sanguineus</name>
    <name type="common">Brown dog tick</name>
    <name type="synonym">Ixodes sanguineus</name>
    <dbReference type="NCBI Taxonomy" id="34632"/>
    <lineage>
        <taxon>Eukaryota</taxon>
        <taxon>Metazoa</taxon>
        <taxon>Ecdysozoa</taxon>
        <taxon>Arthropoda</taxon>
        <taxon>Chelicerata</taxon>
        <taxon>Arachnida</taxon>
        <taxon>Acari</taxon>
        <taxon>Parasitiformes</taxon>
        <taxon>Ixodida</taxon>
        <taxon>Ixodoidea</taxon>
        <taxon>Ixodidae</taxon>
        <taxon>Rhipicephalinae</taxon>
        <taxon>Rhipicephalus</taxon>
        <taxon>Rhipicephalus</taxon>
    </lineage>
</organism>
<evidence type="ECO:0000259" key="10">
    <source>
        <dbReference type="Pfam" id="PF17039"/>
    </source>
</evidence>
<comment type="subcellular location">
    <subcellularLocation>
        <location evidence="1">Golgi apparatus</location>
        <location evidence="1">Golgi stack membrane</location>
        <topology evidence="1">Single-pass type II membrane protein</topology>
    </subcellularLocation>
</comment>
<dbReference type="PANTHER" id="PTHR48438:SF1">
    <property type="entry name" value="ALPHA-(1,3)-FUCOSYLTRANSFERASE C-RELATED"/>
    <property type="match status" value="1"/>
</dbReference>
<protein>
    <recommendedName>
        <fullName evidence="10">Fucosyltransferase N-terminal domain-containing protein</fullName>
    </recommendedName>
</protein>
<sequence length="573" mass="63603">MKQTDLQVLPDCGASQCKSPTDCVAQIAKKFKFIVVASTPACFESVGDLVYEAFKHDIVPVVLAPPNFKLTAFGNSMEMLRELVRSVVREELQKQRLGQSAPMLSSTGRRDTRGGSTGGPGASDKRNIQKCHYSVSSPVCPTPMPYCEELPDVQMSQPQLRYSTPIFAMADAANQDDVPEPQPLPEYQRRCITGAFLVGLAVLAVQAGSSAYSCFSSPPSLSPPPILEMTSWIEWQYRYYGDAQIPRILIWTGSPSGNSSVYRVEKAAKNAACNFTDGHYDGGNSSLLPCSVTHDRSLLMESDAIVFHVDLVNVSDLPRKRASNQLWVFWARTHPAIPTPVDGDLEEAISHVEGTGKPSSLPLQLWQFFNWTMAHREDAVVRIAHKSFVPGFPSTADMLSSTFIQSPPLAMVKRRDAAWIASTCELEKFKKERERSRRDKVLVDVLGDLHDLDDMKQTDLQVLPDCGASQCKSPTDCVAQIAKKFKFIVVASTPACFESVGDLVYEAFKHDIVPVVLAPPNFKLSFPPKSVEQPKRMSPPALDYREWWERRVRCRAEALFDVGTFRKEAHALP</sequence>
<dbReference type="InterPro" id="IPR038577">
    <property type="entry name" value="GT10-like_C_sf"/>
</dbReference>
<feature type="domain" description="Fucosyltransferase N-terminal" evidence="10">
    <location>
        <begin position="247"/>
        <end position="382"/>
    </location>
</feature>
<dbReference type="Pfam" id="PF17039">
    <property type="entry name" value="Glyco_tran_10_N"/>
    <property type="match status" value="1"/>
</dbReference>
<dbReference type="InterPro" id="IPR031481">
    <property type="entry name" value="Glyco_tran_10_N"/>
</dbReference>